<dbReference type="OrthoDB" id="5465469at2"/>
<keyword evidence="1" id="KW-0808">Transferase</keyword>
<dbReference type="AlphaFoldDB" id="A0A418T074"/>
<dbReference type="Proteomes" id="UP000284202">
    <property type="component" value="Unassembled WGS sequence"/>
</dbReference>
<organism evidence="1 2">
    <name type="scientific">Paracoccus onubensis</name>
    <dbReference type="NCBI Taxonomy" id="1675788"/>
    <lineage>
        <taxon>Bacteria</taxon>
        <taxon>Pseudomonadati</taxon>
        <taxon>Pseudomonadota</taxon>
        <taxon>Alphaproteobacteria</taxon>
        <taxon>Rhodobacterales</taxon>
        <taxon>Paracoccaceae</taxon>
        <taxon>Paracoccus</taxon>
    </lineage>
</organism>
<dbReference type="RefSeq" id="WP_119747504.1">
    <property type="nucleotide sequence ID" value="NZ_QZCG01000004.1"/>
</dbReference>
<gene>
    <name evidence="1" type="ORF">D3P04_07660</name>
</gene>
<dbReference type="GO" id="GO:0016740">
    <property type="term" value="F:transferase activity"/>
    <property type="evidence" value="ECO:0007669"/>
    <property type="project" value="UniProtKB-KW"/>
</dbReference>
<dbReference type="InterPro" id="IPR029044">
    <property type="entry name" value="Nucleotide-diphossugar_trans"/>
</dbReference>
<name>A0A418T074_9RHOB</name>
<dbReference type="EMBL" id="QZCG01000004">
    <property type="protein sequence ID" value="RJE86579.1"/>
    <property type="molecule type" value="Genomic_DNA"/>
</dbReference>
<evidence type="ECO:0000313" key="2">
    <source>
        <dbReference type="Proteomes" id="UP000284202"/>
    </source>
</evidence>
<comment type="caution">
    <text evidence="1">The sequence shown here is derived from an EMBL/GenBank/DDBJ whole genome shotgun (WGS) entry which is preliminary data.</text>
</comment>
<accession>A0A418T074</accession>
<evidence type="ECO:0000313" key="1">
    <source>
        <dbReference type="EMBL" id="RJE86579.1"/>
    </source>
</evidence>
<dbReference type="SUPFAM" id="SSF53448">
    <property type="entry name" value="Nucleotide-diphospho-sugar transferases"/>
    <property type="match status" value="1"/>
</dbReference>
<protein>
    <submittedName>
        <fullName evidence="1">Glycosyltransferase family 2 protein</fullName>
    </submittedName>
</protein>
<keyword evidence="2" id="KW-1185">Reference proteome</keyword>
<proteinExistence type="predicted"/>
<sequence>MISNWFRGFKHSQRQKRAISEIASRSTAPGIAHGLSAPLIVSLTSYPARYGTLSLTLAALLRQSVQPDKVILWLDKGDEASLPAEVVALKSEGLEVAICPDWRSYKKIIPTLTAWPEAFIVTADDDVYYPYDWLEALVAAASDATGIACHRAHRISLGTDGLPLPYEEWAHNIASPDRSPLVFLTGVMGVIYAPGVFHPDILRDDLFTELSPGSDDVWLYWMHRLAGTEAQKIGNRARILEWGGSQIQSLRAENVTGLGNDRAIKAMLGRYGWPG</sequence>
<reference evidence="2" key="1">
    <citation type="submission" date="2018-09" db="EMBL/GenBank/DDBJ databases">
        <title>Acidovorax cavernicola nov. sp. isolated from Gruta de las Maravillas (Aracena, Spain).</title>
        <authorList>
            <person name="Jurado V."/>
            <person name="Gutierrez-Patricio S."/>
            <person name="Gonzalez-Pimentel J.L."/>
            <person name="Miller A.Z."/>
            <person name="Laiz L."/>
            <person name="Saiz-Jimenez C."/>
        </authorList>
    </citation>
    <scope>NUCLEOTIDE SEQUENCE [LARGE SCALE GENOMIC DNA]</scope>
    <source>
        <strain evidence="2">1011MAR3C25</strain>
    </source>
</reference>